<evidence type="ECO:0000313" key="9">
    <source>
        <dbReference type="EMBL" id="TDA39786.1"/>
    </source>
</evidence>
<dbReference type="InterPro" id="IPR051790">
    <property type="entry name" value="Cytochrome_c-biogenesis_DsbD"/>
</dbReference>
<evidence type="ECO:0000256" key="5">
    <source>
        <dbReference type="ARBA" id="ARBA00023136"/>
    </source>
</evidence>
<keyword evidence="5 6" id="KW-0472">Membrane</keyword>
<evidence type="ECO:0000259" key="7">
    <source>
        <dbReference type="Pfam" id="PF02683"/>
    </source>
</evidence>
<comment type="similarity">
    <text evidence="2">Belongs to the DsbD family.</text>
</comment>
<organism evidence="8 10">
    <name type="scientific">Thermoproteota archaeon</name>
    <dbReference type="NCBI Taxonomy" id="2056631"/>
    <lineage>
        <taxon>Archaea</taxon>
        <taxon>Thermoproteota</taxon>
    </lineage>
</organism>
<dbReference type="AlphaFoldDB" id="A0A520KFT3"/>
<evidence type="ECO:0000256" key="1">
    <source>
        <dbReference type="ARBA" id="ARBA00004141"/>
    </source>
</evidence>
<feature type="domain" description="Cytochrome C biogenesis protein transmembrane" evidence="7">
    <location>
        <begin position="5"/>
        <end position="206"/>
    </location>
</feature>
<feature type="transmembrane region" description="Helical" evidence="6">
    <location>
        <begin position="193"/>
        <end position="210"/>
    </location>
</feature>
<feature type="transmembrane region" description="Helical" evidence="6">
    <location>
        <begin position="6"/>
        <end position="31"/>
    </location>
</feature>
<reference evidence="8 10" key="2">
    <citation type="journal article" date="2019" name="Nat. Microbiol.">
        <title>Wide diversity of methane and short-chain alkane metabolisms in uncultured archaea.</title>
        <authorList>
            <person name="Borrel G."/>
            <person name="Adam P.S."/>
            <person name="McKay L.J."/>
            <person name="Chen L.X."/>
            <person name="Sierra-Garcia I.N."/>
            <person name="Sieber C.M."/>
            <person name="Letourneur Q."/>
            <person name="Ghozlane A."/>
            <person name="Andersen G.L."/>
            <person name="Li W.J."/>
            <person name="Hallam S.J."/>
            <person name="Muyzer G."/>
            <person name="de Oliveira V.M."/>
            <person name="Inskeep W.P."/>
            <person name="Banfield J.F."/>
            <person name="Gribaldo S."/>
        </authorList>
    </citation>
    <scope>NUCLEOTIDE SEQUENCE [LARGE SCALE GENOMIC DNA]</scope>
    <source>
        <strain evidence="8">Verst-YHS</strain>
    </source>
</reference>
<dbReference type="PANTHER" id="PTHR31272">
    <property type="entry name" value="CYTOCHROME C-TYPE BIOGENESIS PROTEIN HI_1454-RELATED"/>
    <property type="match status" value="1"/>
</dbReference>
<dbReference type="EMBL" id="RXIH01000031">
    <property type="protein sequence ID" value="RZN56058.1"/>
    <property type="molecule type" value="Genomic_DNA"/>
</dbReference>
<keyword evidence="4 6" id="KW-1133">Transmembrane helix</keyword>
<dbReference type="GO" id="GO:0016020">
    <property type="term" value="C:membrane"/>
    <property type="evidence" value="ECO:0007669"/>
    <property type="project" value="UniProtKB-SubCell"/>
</dbReference>
<feature type="transmembrane region" description="Helical" evidence="6">
    <location>
        <begin position="75"/>
        <end position="95"/>
    </location>
</feature>
<evidence type="ECO:0000313" key="8">
    <source>
        <dbReference type="EMBL" id="RZN56058.1"/>
    </source>
</evidence>
<evidence type="ECO:0000313" key="11">
    <source>
        <dbReference type="Proteomes" id="UP000317265"/>
    </source>
</evidence>
<dbReference type="PANTHER" id="PTHR31272:SF9">
    <property type="entry name" value="BLL1027 PROTEIN"/>
    <property type="match status" value="1"/>
</dbReference>
<evidence type="ECO:0000313" key="10">
    <source>
        <dbReference type="Proteomes" id="UP000316080"/>
    </source>
</evidence>
<accession>A0A520KFT3</accession>
<dbReference type="Proteomes" id="UP000317265">
    <property type="component" value="Unassembled WGS sequence"/>
</dbReference>
<feature type="transmembrane region" description="Helical" evidence="6">
    <location>
        <begin position="148"/>
        <end position="172"/>
    </location>
</feature>
<evidence type="ECO:0000256" key="4">
    <source>
        <dbReference type="ARBA" id="ARBA00022989"/>
    </source>
</evidence>
<gene>
    <name evidence="9" type="ORF">DSO09_01770</name>
    <name evidence="8" type="ORF">EF809_03675</name>
</gene>
<dbReference type="GO" id="GO:0017004">
    <property type="term" value="P:cytochrome complex assembly"/>
    <property type="evidence" value="ECO:0007669"/>
    <property type="project" value="InterPro"/>
</dbReference>
<name>A0A520KFT3_9CREN</name>
<proteinExistence type="inferred from homology"/>
<evidence type="ECO:0000256" key="2">
    <source>
        <dbReference type="ARBA" id="ARBA00006143"/>
    </source>
</evidence>
<reference evidence="9 11" key="1">
    <citation type="journal article" date="2019" name="Nat. Microbiol.">
        <title>Expanding anaerobic alkane metabolism in the domain of Archaea.</title>
        <authorList>
            <person name="Wang Y."/>
            <person name="Wegener G."/>
            <person name="Hou J."/>
            <person name="Wang F."/>
            <person name="Xiao X."/>
        </authorList>
    </citation>
    <scope>NUCLEOTIDE SEQUENCE [LARGE SCALE GENOMIC DNA]</scope>
    <source>
        <strain evidence="9">WYZ-LMO11</strain>
    </source>
</reference>
<dbReference type="EMBL" id="QNVI01000020">
    <property type="protein sequence ID" value="TDA39786.1"/>
    <property type="molecule type" value="Genomic_DNA"/>
</dbReference>
<dbReference type="Pfam" id="PF02683">
    <property type="entry name" value="DsbD_TM"/>
    <property type="match status" value="1"/>
</dbReference>
<feature type="transmembrane region" description="Helical" evidence="6">
    <location>
        <begin position="115"/>
        <end position="142"/>
    </location>
</feature>
<dbReference type="InterPro" id="IPR003834">
    <property type="entry name" value="Cyt_c_assmbl_TM_dom"/>
</dbReference>
<evidence type="ECO:0000256" key="3">
    <source>
        <dbReference type="ARBA" id="ARBA00022692"/>
    </source>
</evidence>
<dbReference type="Proteomes" id="UP000316080">
    <property type="component" value="Unassembled WGS sequence"/>
</dbReference>
<keyword evidence="3 6" id="KW-0812">Transmembrane</keyword>
<protein>
    <recommendedName>
        <fullName evidence="7">Cytochrome C biogenesis protein transmembrane domain-containing protein</fullName>
    </recommendedName>
</protein>
<comment type="subcellular location">
    <subcellularLocation>
        <location evidence="1">Membrane</location>
        <topology evidence="1">Multi-pass membrane protein</topology>
    </subcellularLocation>
</comment>
<sequence length="215" mass="23847">MISELILIFLAGMLALFSPCSFPMLPGYISYYLGAKISLKRAIFGGIVCILGLFIVFSIIGLIVFIFRIFIISSFLGFIAGIIIIFMGISMIIEIKFPKFFIISRTPRQKGLIGLFLYGIAYGLATFGCSAPITLSIIFYSIAMNSPLYGIIAFIIYTIGMGIPIIIITILIAKTKNIIIKRVMKIIPQLQKISGIVLIIIGSYLIYSYYVSYLI</sequence>
<evidence type="ECO:0000256" key="6">
    <source>
        <dbReference type="SAM" id="Phobius"/>
    </source>
</evidence>
<comment type="caution">
    <text evidence="8">The sequence shown here is derived from an EMBL/GenBank/DDBJ whole genome shotgun (WGS) entry which is preliminary data.</text>
</comment>
<feature type="transmembrane region" description="Helical" evidence="6">
    <location>
        <begin position="43"/>
        <end position="69"/>
    </location>
</feature>